<evidence type="ECO:0000256" key="4">
    <source>
        <dbReference type="ARBA" id="ARBA00022598"/>
    </source>
</evidence>
<dbReference type="SUPFAM" id="SSF56091">
    <property type="entry name" value="DNA ligase/mRNA capping enzyme, catalytic domain"/>
    <property type="match status" value="1"/>
</dbReference>
<dbReference type="GO" id="GO:0005524">
    <property type="term" value="F:ATP binding"/>
    <property type="evidence" value="ECO:0007669"/>
    <property type="project" value="InterPro"/>
</dbReference>
<comment type="cofactor">
    <cofactor evidence="1">
        <name>a divalent metal cation</name>
        <dbReference type="ChEBI" id="CHEBI:60240"/>
    </cofactor>
</comment>
<evidence type="ECO:0000256" key="1">
    <source>
        <dbReference type="ARBA" id="ARBA00001968"/>
    </source>
</evidence>
<feature type="domain" description="ATP-dependent DNA ligase family profile" evidence="8">
    <location>
        <begin position="11"/>
        <end position="189"/>
    </location>
</feature>
<dbReference type="PANTHER" id="PTHR47810">
    <property type="entry name" value="DNA LIGASE"/>
    <property type="match status" value="1"/>
</dbReference>
<dbReference type="Gene3D" id="3.30.470.30">
    <property type="entry name" value="DNA ligase/mRNA capping enzyme"/>
    <property type="match status" value="1"/>
</dbReference>
<dbReference type="GO" id="GO:0006310">
    <property type="term" value="P:DNA recombination"/>
    <property type="evidence" value="ECO:0007669"/>
    <property type="project" value="InterPro"/>
</dbReference>
<dbReference type="PANTHER" id="PTHR47810:SF1">
    <property type="entry name" value="DNA LIGASE B"/>
    <property type="match status" value="1"/>
</dbReference>
<evidence type="ECO:0000256" key="3">
    <source>
        <dbReference type="ARBA" id="ARBA00013308"/>
    </source>
</evidence>
<evidence type="ECO:0000256" key="5">
    <source>
        <dbReference type="ARBA" id="ARBA00022705"/>
    </source>
</evidence>
<organism evidence="9">
    <name type="scientific">Podoviridae sp. ctIKM86</name>
    <dbReference type="NCBI Taxonomy" id="2827729"/>
    <lineage>
        <taxon>Viruses</taxon>
        <taxon>Duplodnaviria</taxon>
        <taxon>Heunggongvirae</taxon>
        <taxon>Uroviricota</taxon>
        <taxon>Caudoviricetes</taxon>
    </lineage>
</organism>
<dbReference type="InterPro" id="IPR012340">
    <property type="entry name" value="NA-bd_OB-fold"/>
</dbReference>
<dbReference type="GO" id="GO:0003910">
    <property type="term" value="F:DNA ligase (ATP) activity"/>
    <property type="evidence" value="ECO:0007669"/>
    <property type="project" value="InterPro"/>
</dbReference>
<evidence type="ECO:0000259" key="8">
    <source>
        <dbReference type="Pfam" id="PF01068"/>
    </source>
</evidence>
<protein>
    <recommendedName>
        <fullName evidence="3">DNA ligase</fullName>
    </recommendedName>
</protein>
<comment type="similarity">
    <text evidence="2">Belongs to the ATP-dependent DNA ligase family.</text>
</comment>
<sequence length="300" mass="34654">MKYCRCSIYDEDVIKKNITFPCYTQLKCDGSYREAVVSKGTVKFYSRAGKEYSNPILEKELLELGDGIYMGEWTIGPADNPKENRFKGNGELNSKNPPYEDIYFTVWDYIDNPKLVQARYKARWEALKVLVQCEEPKHIKLVPTYYCKGLAACKQVAHMFMAKGLEGAIIKDFNYMFFNGTSRLQYKVKLCLDADMRITGFTEGTGKRKQYIGAIEFTNDEKTIIGQCSGFTDKQMIEFSKEPSKYIGRVITVEFNDIIKSPDKPTFTLNHPRFVSIRDDKTDTDTLERVFAIKHMTLYK</sequence>
<dbReference type="GO" id="GO:0006281">
    <property type="term" value="P:DNA repair"/>
    <property type="evidence" value="ECO:0007669"/>
    <property type="project" value="UniProtKB-KW"/>
</dbReference>
<keyword evidence="5" id="KW-0235">DNA replication</keyword>
<evidence type="ECO:0000256" key="6">
    <source>
        <dbReference type="ARBA" id="ARBA00022763"/>
    </source>
</evidence>
<dbReference type="SUPFAM" id="SSF50249">
    <property type="entry name" value="Nucleic acid-binding proteins"/>
    <property type="match status" value="1"/>
</dbReference>
<dbReference type="GO" id="GO:0006260">
    <property type="term" value="P:DNA replication"/>
    <property type="evidence" value="ECO:0007669"/>
    <property type="project" value="UniProtKB-KW"/>
</dbReference>
<reference evidence="9" key="1">
    <citation type="journal article" date="2021" name="Proc. Natl. Acad. Sci. U.S.A.">
        <title>A Catalog of Tens of Thousands of Viruses from Human Metagenomes Reveals Hidden Associations with Chronic Diseases.</title>
        <authorList>
            <person name="Tisza M.J."/>
            <person name="Buck C.B."/>
        </authorList>
    </citation>
    <scope>NUCLEOTIDE SEQUENCE</scope>
    <source>
        <strain evidence="9">CtIKM86</strain>
    </source>
</reference>
<dbReference type="InterPro" id="IPR012310">
    <property type="entry name" value="DNA_ligase_ATP-dep_cent"/>
</dbReference>
<keyword evidence="4 9" id="KW-0436">Ligase</keyword>
<keyword evidence="7" id="KW-0234">DNA repair</keyword>
<evidence type="ECO:0000313" key="9">
    <source>
        <dbReference type="EMBL" id="DAF52242.1"/>
    </source>
</evidence>
<evidence type="ECO:0000256" key="2">
    <source>
        <dbReference type="ARBA" id="ARBA00007572"/>
    </source>
</evidence>
<keyword evidence="6" id="KW-0227">DNA damage</keyword>
<dbReference type="Pfam" id="PF01068">
    <property type="entry name" value="DNA_ligase_A_M"/>
    <property type="match status" value="1"/>
</dbReference>
<name>A0A8S5SNU3_9CAUD</name>
<dbReference type="EMBL" id="BK032631">
    <property type="protein sequence ID" value="DAF52242.1"/>
    <property type="molecule type" value="Genomic_DNA"/>
</dbReference>
<dbReference type="InterPro" id="IPR050326">
    <property type="entry name" value="NAD_dep_DNA_ligaseB"/>
</dbReference>
<proteinExistence type="inferred from homology"/>
<accession>A0A8S5SNU3</accession>
<evidence type="ECO:0000256" key="7">
    <source>
        <dbReference type="ARBA" id="ARBA00023204"/>
    </source>
</evidence>
<dbReference type="Gene3D" id="2.40.50.140">
    <property type="entry name" value="Nucleic acid-binding proteins"/>
    <property type="match status" value="1"/>
</dbReference>